<dbReference type="EMBL" id="FPHJ01000019">
    <property type="protein sequence ID" value="SFV57209.1"/>
    <property type="molecule type" value="Genomic_DNA"/>
</dbReference>
<name>A0A1W1BUI9_9ZZZZ</name>
<protein>
    <submittedName>
        <fullName evidence="1">Uncharacterized protein</fullName>
    </submittedName>
</protein>
<gene>
    <name evidence="1" type="ORF">MNB_SUP05-5-563</name>
</gene>
<evidence type="ECO:0000313" key="1">
    <source>
        <dbReference type="EMBL" id="SFV57209.1"/>
    </source>
</evidence>
<reference evidence="1" key="1">
    <citation type="submission" date="2016-10" db="EMBL/GenBank/DDBJ databases">
        <authorList>
            <person name="de Groot N.N."/>
        </authorList>
    </citation>
    <scope>NUCLEOTIDE SEQUENCE</scope>
</reference>
<dbReference type="AlphaFoldDB" id="A0A1W1BUI9"/>
<sequence length="86" mass="10394">MQTLNIENKEYVLLPMKKYNYMLSNLEDQQDIADMIQFDKDLKSGKEEMIPAEYAERIIFGESPYLVWREYKENQQSNNYKKSQML</sequence>
<proteinExistence type="predicted"/>
<accession>A0A1W1BUI9</accession>
<organism evidence="1">
    <name type="scientific">hydrothermal vent metagenome</name>
    <dbReference type="NCBI Taxonomy" id="652676"/>
    <lineage>
        <taxon>unclassified sequences</taxon>
        <taxon>metagenomes</taxon>
        <taxon>ecological metagenomes</taxon>
    </lineage>
</organism>